<proteinExistence type="inferred from homology"/>
<evidence type="ECO:0000259" key="8">
    <source>
        <dbReference type="Pfam" id="PF01435"/>
    </source>
</evidence>
<dbReference type="PANTHER" id="PTHR22726:SF1">
    <property type="entry name" value="METALLOENDOPEPTIDASE OMA1, MITOCHONDRIAL"/>
    <property type="match status" value="1"/>
</dbReference>
<dbReference type="InterPro" id="IPR055518">
    <property type="entry name" value="DUF7092"/>
</dbReference>
<dbReference type="EMBL" id="LJYG01000042">
    <property type="protein sequence ID" value="KRQ15534.1"/>
    <property type="molecule type" value="Genomic_DNA"/>
</dbReference>
<keyword evidence="3 6" id="KW-0378">Hydrolase</keyword>
<keyword evidence="7" id="KW-1133">Transmembrane helix</keyword>
<evidence type="ECO:0000256" key="3">
    <source>
        <dbReference type="ARBA" id="ARBA00022801"/>
    </source>
</evidence>
<feature type="domain" description="Peptidase M48" evidence="8">
    <location>
        <begin position="177"/>
        <end position="349"/>
    </location>
</feature>
<comment type="similarity">
    <text evidence="6">Belongs to the peptidase M48 family.</text>
</comment>
<dbReference type="GO" id="GO:0004222">
    <property type="term" value="F:metalloendopeptidase activity"/>
    <property type="evidence" value="ECO:0007669"/>
    <property type="project" value="InterPro"/>
</dbReference>
<dbReference type="AlphaFoldDB" id="A0A0R3E510"/>
<gene>
    <name evidence="10" type="ORF">AOQ71_09090</name>
</gene>
<name>A0A0R3E510_9BRAD</name>
<accession>A0A0R3E510</accession>
<comment type="caution">
    <text evidence="10">The sequence shown here is derived from an EMBL/GenBank/DDBJ whole genome shotgun (WGS) entry which is preliminary data.</text>
</comment>
<dbReference type="Pfam" id="PF23368">
    <property type="entry name" value="DUF7092"/>
    <property type="match status" value="1"/>
</dbReference>
<dbReference type="GO" id="GO:0016020">
    <property type="term" value="C:membrane"/>
    <property type="evidence" value="ECO:0007669"/>
    <property type="project" value="TreeGrafter"/>
</dbReference>
<evidence type="ECO:0000313" key="10">
    <source>
        <dbReference type="EMBL" id="KRQ15534.1"/>
    </source>
</evidence>
<evidence type="ECO:0000256" key="2">
    <source>
        <dbReference type="ARBA" id="ARBA00022723"/>
    </source>
</evidence>
<dbReference type="CDD" id="cd07332">
    <property type="entry name" value="M48C_Oma1_like"/>
    <property type="match status" value="1"/>
</dbReference>
<feature type="domain" description="DUF7092" evidence="9">
    <location>
        <begin position="18"/>
        <end position="98"/>
    </location>
</feature>
<dbReference type="GO" id="GO:0046872">
    <property type="term" value="F:metal ion binding"/>
    <property type="evidence" value="ECO:0007669"/>
    <property type="project" value="UniProtKB-KW"/>
</dbReference>
<reference evidence="10 11" key="1">
    <citation type="submission" date="2015-09" db="EMBL/GenBank/DDBJ databases">
        <title>Draft Genome Sequence of Bradyrhizobium manausense Strain BR 3351T, a Novel Symbiotic Nitrogen-Fixing Alphaproteobacterium Isolated from Brazilian Amazon Rain Forest.</title>
        <authorList>
            <person name="De Araujo J.L."/>
            <person name="Zilli J.E."/>
        </authorList>
    </citation>
    <scope>NUCLEOTIDE SEQUENCE [LARGE SCALE GENOMIC DNA]</scope>
    <source>
        <strain evidence="10 11">BR3351</strain>
    </source>
</reference>
<dbReference type="OrthoDB" id="9810445at2"/>
<keyword evidence="2" id="KW-0479">Metal-binding</keyword>
<organism evidence="10 11">
    <name type="scientific">Bradyrhizobium manausense</name>
    <dbReference type="NCBI Taxonomy" id="989370"/>
    <lineage>
        <taxon>Bacteria</taxon>
        <taxon>Pseudomonadati</taxon>
        <taxon>Pseudomonadota</taxon>
        <taxon>Alphaproteobacteria</taxon>
        <taxon>Hyphomicrobiales</taxon>
        <taxon>Nitrobacteraceae</taxon>
        <taxon>Bradyrhizobium</taxon>
    </lineage>
</organism>
<dbReference type="InterPro" id="IPR001915">
    <property type="entry name" value="Peptidase_M48"/>
</dbReference>
<dbReference type="Proteomes" id="UP000051936">
    <property type="component" value="Unassembled WGS sequence"/>
</dbReference>
<evidence type="ECO:0000256" key="4">
    <source>
        <dbReference type="ARBA" id="ARBA00022833"/>
    </source>
</evidence>
<dbReference type="PANTHER" id="PTHR22726">
    <property type="entry name" value="METALLOENDOPEPTIDASE OMA1"/>
    <property type="match status" value="1"/>
</dbReference>
<dbReference type="Gene3D" id="3.30.2010.10">
    <property type="entry name" value="Metalloproteases ('zincins'), catalytic domain"/>
    <property type="match status" value="1"/>
</dbReference>
<protein>
    <submittedName>
        <fullName evidence="10">Metalloendopeptidase</fullName>
    </submittedName>
</protein>
<sequence>MSDVTAEPGAESRPGQTAIFFDGLSSRRRQVVLTLGDALEIAEPGGVQAGPAVTRWAYDEIRRADSPAGILRLTSTSAPPLARLEIRDAALSADLIARCPRIDEHQTTGRGVAKIVGWSVAAAVSIVCVVLFGVPLAADRLAPLVPKPIERRIGDASEVQVKTIFRGEACGDAAGQAAFRKLVNRLRDAAGLDDDAMTAGVLRTSVPNAFALPGGKVYVLSALLDKAETPDELAGILAHELGHLKHHDNMRGLIYNGGTSFLIGLLFGDVTGSSAVIFASRSVVEASYSREAETGADTFAIEIMHKLGRSPKPAAELMFRITGKEGGSGLANILASHPLTEDRLARMTREDRPASGPPLLTDKEWQALKGICGSGKI</sequence>
<keyword evidence="7" id="KW-0812">Transmembrane</keyword>
<evidence type="ECO:0000256" key="1">
    <source>
        <dbReference type="ARBA" id="ARBA00022670"/>
    </source>
</evidence>
<dbReference type="Pfam" id="PF01435">
    <property type="entry name" value="Peptidase_M48"/>
    <property type="match status" value="1"/>
</dbReference>
<evidence type="ECO:0000256" key="7">
    <source>
        <dbReference type="SAM" id="Phobius"/>
    </source>
</evidence>
<comment type="cofactor">
    <cofactor evidence="6">
        <name>Zn(2+)</name>
        <dbReference type="ChEBI" id="CHEBI:29105"/>
    </cofactor>
    <text evidence="6">Binds 1 zinc ion per subunit.</text>
</comment>
<dbReference type="GO" id="GO:0051603">
    <property type="term" value="P:proteolysis involved in protein catabolic process"/>
    <property type="evidence" value="ECO:0007669"/>
    <property type="project" value="TreeGrafter"/>
</dbReference>
<evidence type="ECO:0000256" key="5">
    <source>
        <dbReference type="ARBA" id="ARBA00023049"/>
    </source>
</evidence>
<evidence type="ECO:0000313" key="11">
    <source>
        <dbReference type="Proteomes" id="UP000051936"/>
    </source>
</evidence>
<keyword evidence="11" id="KW-1185">Reference proteome</keyword>
<evidence type="ECO:0000256" key="6">
    <source>
        <dbReference type="RuleBase" id="RU003983"/>
    </source>
</evidence>
<keyword evidence="4 6" id="KW-0862">Zinc</keyword>
<feature type="transmembrane region" description="Helical" evidence="7">
    <location>
        <begin position="115"/>
        <end position="138"/>
    </location>
</feature>
<keyword evidence="7" id="KW-0472">Membrane</keyword>
<dbReference type="STRING" id="989370.AOQ71_09090"/>
<keyword evidence="5 6" id="KW-0482">Metalloprotease</keyword>
<dbReference type="RefSeq" id="WP_057744706.1">
    <property type="nucleotide sequence ID" value="NZ_LJYG01000042.1"/>
</dbReference>
<evidence type="ECO:0000259" key="9">
    <source>
        <dbReference type="Pfam" id="PF23368"/>
    </source>
</evidence>
<dbReference type="InterPro" id="IPR051156">
    <property type="entry name" value="Mito/Outer_Membr_Metalloprot"/>
</dbReference>
<keyword evidence="1 6" id="KW-0645">Protease</keyword>